<reference evidence="1 2" key="1">
    <citation type="journal article" date="2020" name="Cell">
        <title>Large-Scale Comparative Analyses of Tick Genomes Elucidate Their Genetic Diversity and Vector Capacities.</title>
        <authorList>
            <consortium name="Tick Genome and Microbiome Consortium (TIGMIC)"/>
            <person name="Jia N."/>
            <person name="Wang J."/>
            <person name="Shi W."/>
            <person name="Du L."/>
            <person name="Sun Y."/>
            <person name="Zhan W."/>
            <person name="Jiang J.F."/>
            <person name="Wang Q."/>
            <person name="Zhang B."/>
            <person name="Ji P."/>
            <person name="Bell-Sakyi L."/>
            <person name="Cui X.M."/>
            <person name="Yuan T.T."/>
            <person name="Jiang B.G."/>
            <person name="Yang W.F."/>
            <person name="Lam T.T."/>
            <person name="Chang Q.C."/>
            <person name="Ding S.J."/>
            <person name="Wang X.J."/>
            <person name="Zhu J.G."/>
            <person name="Ruan X.D."/>
            <person name="Zhao L."/>
            <person name="Wei J.T."/>
            <person name="Ye R.Z."/>
            <person name="Que T.C."/>
            <person name="Du C.H."/>
            <person name="Zhou Y.H."/>
            <person name="Cheng J.X."/>
            <person name="Dai P.F."/>
            <person name="Guo W.B."/>
            <person name="Han X.H."/>
            <person name="Huang E.J."/>
            <person name="Li L.F."/>
            <person name="Wei W."/>
            <person name="Gao Y.C."/>
            <person name="Liu J.Z."/>
            <person name="Shao H.Z."/>
            <person name="Wang X."/>
            <person name="Wang C.C."/>
            <person name="Yang T.C."/>
            <person name="Huo Q.B."/>
            <person name="Li W."/>
            <person name="Chen H.Y."/>
            <person name="Chen S.E."/>
            <person name="Zhou L.G."/>
            <person name="Ni X.B."/>
            <person name="Tian J.H."/>
            <person name="Sheng Y."/>
            <person name="Liu T."/>
            <person name="Pan Y.S."/>
            <person name="Xia L.Y."/>
            <person name="Li J."/>
            <person name="Zhao F."/>
            <person name="Cao W.C."/>
        </authorList>
    </citation>
    <scope>NUCLEOTIDE SEQUENCE [LARGE SCALE GENOMIC DNA]</scope>
    <source>
        <strain evidence="1">HaeL-2018</strain>
    </source>
</reference>
<organism evidence="1 2">
    <name type="scientific">Haemaphysalis longicornis</name>
    <name type="common">Bush tick</name>
    <dbReference type="NCBI Taxonomy" id="44386"/>
    <lineage>
        <taxon>Eukaryota</taxon>
        <taxon>Metazoa</taxon>
        <taxon>Ecdysozoa</taxon>
        <taxon>Arthropoda</taxon>
        <taxon>Chelicerata</taxon>
        <taxon>Arachnida</taxon>
        <taxon>Acari</taxon>
        <taxon>Parasitiformes</taxon>
        <taxon>Ixodida</taxon>
        <taxon>Ixodoidea</taxon>
        <taxon>Ixodidae</taxon>
        <taxon>Haemaphysalinae</taxon>
        <taxon>Haemaphysalis</taxon>
    </lineage>
</organism>
<dbReference type="Proteomes" id="UP000821853">
    <property type="component" value="Chromosome 2"/>
</dbReference>
<evidence type="ECO:0000313" key="1">
    <source>
        <dbReference type="EMBL" id="KAH9367095.1"/>
    </source>
</evidence>
<dbReference type="Gene3D" id="3.40.50.1820">
    <property type="entry name" value="alpha/beta hydrolase"/>
    <property type="match status" value="1"/>
</dbReference>
<proteinExistence type="predicted"/>
<protein>
    <submittedName>
        <fullName evidence="1">Uncharacterized protein</fullName>
    </submittedName>
</protein>
<sequence>MFRYDKRTTSGPALDATRFRLFTRQNPHKAQFLIASDRQSILNSSFSAKWDTKVYVHGYLNSGKLLAPEMVSGGFPPTQVCGIPGASVAEKQFSQESMRSLSGWRVRRWVYSDARQHWPPRLEAARLAKRQAGVRGLPATAGPARKAQGRMLRFRRVLRSLSSSLLYPI</sequence>
<accession>A0A9J6FWB7</accession>
<keyword evidence="2" id="KW-1185">Reference proteome</keyword>
<gene>
    <name evidence="1" type="ORF">HPB48_011836</name>
</gene>
<name>A0A9J6FWB7_HAELO</name>
<dbReference type="VEuPathDB" id="VectorBase:HLOH_045842"/>
<comment type="caution">
    <text evidence="1">The sequence shown here is derived from an EMBL/GenBank/DDBJ whole genome shotgun (WGS) entry which is preliminary data.</text>
</comment>
<evidence type="ECO:0000313" key="2">
    <source>
        <dbReference type="Proteomes" id="UP000821853"/>
    </source>
</evidence>
<dbReference type="AlphaFoldDB" id="A0A9J6FWB7"/>
<dbReference type="EMBL" id="JABSTR010000004">
    <property type="protein sequence ID" value="KAH9367095.1"/>
    <property type="molecule type" value="Genomic_DNA"/>
</dbReference>
<dbReference type="InterPro" id="IPR029058">
    <property type="entry name" value="AB_hydrolase_fold"/>
</dbReference>